<dbReference type="SMART" id="SM00283">
    <property type="entry name" value="MA"/>
    <property type="match status" value="1"/>
</dbReference>
<feature type="transmembrane region" description="Helical" evidence="4">
    <location>
        <begin position="79"/>
        <end position="99"/>
    </location>
</feature>
<dbReference type="PANTHER" id="PTHR43531:SF11">
    <property type="entry name" value="METHYL-ACCEPTING CHEMOTAXIS PROTEIN 3"/>
    <property type="match status" value="1"/>
</dbReference>
<protein>
    <submittedName>
        <fullName evidence="6">Chemotaxis protein</fullName>
    </submittedName>
</protein>
<keyword evidence="4" id="KW-0472">Membrane</keyword>
<comment type="similarity">
    <text evidence="2">Belongs to the methyl-accepting chemotaxis (MCP) protein family.</text>
</comment>
<dbReference type="STRING" id="23.BEL05_13365"/>
<keyword evidence="4" id="KW-0812">Transmembrane</keyword>
<feature type="transmembrane region" description="Helical" evidence="4">
    <location>
        <begin position="111"/>
        <end position="131"/>
    </location>
</feature>
<dbReference type="GO" id="GO:0004888">
    <property type="term" value="F:transmembrane signaling receptor activity"/>
    <property type="evidence" value="ECO:0007669"/>
    <property type="project" value="TreeGrafter"/>
</dbReference>
<feature type="domain" description="Methyl-accepting transducer" evidence="5">
    <location>
        <begin position="234"/>
        <end position="456"/>
    </location>
</feature>
<evidence type="ECO:0000256" key="3">
    <source>
        <dbReference type="PROSITE-ProRule" id="PRU00284"/>
    </source>
</evidence>
<dbReference type="Pfam" id="PF00015">
    <property type="entry name" value="MCPsignal"/>
    <property type="match status" value="1"/>
</dbReference>
<dbReference type="OrthoDB" id="9795078at2"/>
<dbReference type="RefSeq" id="WP_069671460.1">
    <property type="nucleotide sequence ID" value="NZ_BPFF01000055.1"/>
</dbReference>
<proteinExistence type="inferred from homology"/>
<dbReference type="SUPFAM" id="SSF58104">
    <property type="entry name" value="Methyl-accepting chemotaxis protein (MCP) signaling domain"/>
    <property type="match status" value="1"/>
</dbReference>
<comment type="caution">
    <text evidence="6">The sequence shown here is derived from an EMBL/GenBank/DDBJ whole genome shotgun (WGS) entry which is preliminary data.</text>
</comment>
<evidence type="ECO:0000256" key="2">
    <source>
        <dbReference type="ARBA" id="ARBA00029447"/>
    </source>
</evidence>
<evidence type="ECO:0000313" key="6">
    <source>
        <dbReference type="EMBL" id="OEG73254.1"/>
    </source>
</evidence>
<feature type="transmembrane region" description="Helical" evidence="4">
    <location>
        <begin position="54"/>
        <end position="73"/>
    </location>
</feature>
<feature type="transmembrane region" description="Helical" evidence="4">
    <location>
        <begin position="165"/>
        <end position="184"/>
    </location>
</feature>
<evidence type="ECO:0000259" key="5">
    <source>
        <dbReference type="PROSITE" id="PS50111"/>
    </source>
</evidence>
<name>A0A1E5IRT8_SHECO</name>
<evidence type="ECO:0000256" key="4">
    <source>
        <dbReference type="SAM" id="Phobius"/>
    </source>
</evidence>
<dbReference type="GO" id="GO:0005886">
    <property type="term" value="C:plasma membrane"/>
    <property type="evidence" value="ECO:0007669"/>
    <property type="project" value="TreeGrafter"/>
</dbReference>
<dbReference type="GO" id="GO:0006935">
    <property type="term" value="P:chemotaxis"/>
    <property type="evidence" value="ECO:0007669"/>
    <property type="project" value="UniProtKB-KW"/>
</dbReference>
<evidence type="ECO:0000313" key="7">
    <source>
        <dbReference type="Proteomes" id="UP000095230"/>
    </source>
</evidence>
<keyword evidence="1" id="KW-0145">Chemotaxis</keyword>
<feature type="transmembrane region" description="Helical" evidence="4">
    <location>
        <begin position="28"/>
        <end position="45"/>
    </location>
</feature>
<reference evidence="6 7" key="1">
    <citation type="submission" date="2016-07" db="EMBL/GenBank/DDBJ databases">
        <title>Whole-genome of two Shewanella species isolated from a digestive organ of sea cucumber Apostichopus japonicus Selenka 1867.</title>
        <authorList>
            <person name="Hong H.-H."/>
            <person name="Choi H."/>
            <person name="Cheon S."/>
            <person name="Oh J.-S."/>
            <person name="Lee H.-G."/>
            <person name="Park C."/>
        </authorList>
    </citation>
    <scope>NUCLEOTIDE SEQUENCE [LARGE SCALE GENOMIC DNA]</scope>
    <source>
        <strain evidence="6 7">CSB03KR</strain>
    </source>
</reference>
<dbReference type="PROSITE" id="PS50111">
    <property type="entry name" value="CHEMOTAXIS_TRANSDUC_2"/>
    <property type="match status" value="1"/>
</dbReference>
<dbReference type="InterPro" id="IPR004089">
    <property type="entry name" value="MCPsignal_dom"/>
</dbReference>
<dbReference type="AlphaFoldDB" id="A0A1E5IRT8"/>
<dbReference type="Gene3D" id="1.10.287.950">
    <property type="entry name" value="Methyl-accepting chemotaxis protein"/>
    <property type="match status" value="1"/>
</dbReference>
<dbReference type="PANTHER" id="PTHR43531">
    <property type="entry name" value="PROTEIN ICFG"/>
    <property type="match status" value="1"/>
</dbReference>
<keyword evidence="4" id="KW-1133">Transmembrane helix</keyword>
<dbReference type="Proteomes" id="UP000095230">
    <property type="component" value="Unassembled WGS sequence"/>
</dbReference>
<dbReference type="InterPro" id="IPR051310">
    <property type="entry name" value="MCP_chemotaxis"/>
</dbReference>
<evidence type="ECO:0000256" key="1">
    <source>
        <dbReference type="ARBA" id="ARBA00022500"/>
    </source>
</evidence>
<accession>A0A1E5IRT8</accession>
<organism evidence="6 7">
    <name type="scientific">Shewanella colwelliana</name>
    <name type="common">Alteromonas colwelliana</name>
    <dbReference type="NCBI Taxonomy" id="23"/>
    <lineage>
        <taxon>Bacteria</taxon>
        <taxon>Pseudomonadati</taxon>
        <taxon>Pseudomonadota</taxon>
        <taxon>Gammaproteobacteria</taxon>
        <taxon>Alteromonadales</taxon>
        <taxon>Shewanellaceae</taxon>
        <taxon>Shewanella</taxon>
    </lineage>
</organism>
<keyword evidence="3" id="KW-0807">Transducer</keyword>
<dbReference type="EMBL" id="MCBT01000043">
    <property type="protein sequence ID" value="OEG73254.1"/>
    <property type="molecule type" value="Genomic_DNA"/>
</dbReference>
<gene>
    <name evidence="6" type="ORF">BEL05_13365</name>
</gene>
<dbReference type="GO" id="GO:0007165">
    <property type="term" value="P:signal transduction"/>
    <property type="evidence" value="ECO:0007669"/>
    <property type="project" value="UniProtKB-KW"/>
</dbReference>
<feature type="transmembrane region" description="Helical" evidence="4">
    <location>
        <begin position="137"/>
        <end position="158"/>
    </location>
</feature>
<sequence length="485" mass="51863">MTPLALWRYLFFPRDHVWTTDQVRMVDTVLFFTLLCLFTGLYSLFKWTQQAHTLLMITSVFLIAIEIIAAASIRFFKQITLALNLGFLGMVLHALNVIYQGGGILQSSQSLWVAVLIIAFFLTASLTLATIWSVGVILLSAVMVQQGLSGLIVATIVLSDTGAAVEAWSGMVLPLVVIVVAQGFTSAARQKANKAQAAAQQAIEQGATKALAGEQRLGQVLTQANQDATELSDVAVDLDMQAVALHSQVNQLNVNCESQASAAEEMSQQVYRMTQDMAQSEQFMAELKQRCQTIDSQAQASAQSLVASTDAIAAILHSNQKIVSVADLITSVADQTNLLALNAAIEAARAGQYGRGFAVVAEQVRELSAKSNQSAIEIRLLLSSSRSEVLQGQQTIEHTAGELTQIIEQVASVVHDVNQLADLMALQGEALAQLNCASSEVATSVVNTNQVSESVAVEGEQLAKRVESLKALASSLTAVVACQTV</sequence>